<gene>
    <name evidence="1" type="ORF">Zm00014a_026495</name>
</gene>
<comment type="caution">
    <text evidence="1">The sequence shown here is derived from an EMBL/GenBank/DDBJ whole genome shotgun (WGS) entry which is preliminary data.</text>
</comment>
<evidence type="ECO:0000313" key="1">
    <source>
        <dbReference type="EMBL" id="PWZ31577.1"/>
    </source>
</evidence>
<accession>A0A3L6FIT1</accession>
<dbReference type="AlphaFoldDB" id="A0A3L6FIT1"/>
<reference evidence="1" key="1">
    <citation type="journal article" date="2018" name="Nat. Genet.">
        <title>Extensive intraspecific gene order and gene structural variations between Mo17 and other maize genomes.</title>
        <authorList>
            <person name="Sun S."/>
            <person name="Zhou Y."/>
            <person name="Chen J."/>
            <person name="Shi J."/>
            <person name="Zhao H."/>
            <person name="Zhao H."/>
            <person name="Song W."/>
            <person name="Zhang M."/>
            <person name="Cui Y."/>
            <person name="Dong X."/>
            <person name="Liu H."/>
            <person name="Ma X."/>
            <person name="Jiao Y."/>
            <person name="Wang B."/>
            <person name="Wei X."/>
            <person name="Stein J.C."/>
            <person name="Glaubitz J.C."/>
            <person name="Lu F."/>
            <person name="Yu G."/>
            <person name="Liang C."/>
            <person name="Fengler K."/>
            <person name="Li B."/>
            <person name="Rafalski A."/>
            <person name="Schnable P.S."/>
            <person name="Ware D.H."/>
            <person name="Buckler E.S."/>
            <person name="Lai J."/>
        </authorList>
    </citation>
    <scope>NUCLEOTIDE SEQUENCE [LARGE SCALE GENOMIC DNA]</scope>
    <source>
        <tissue evidence="1">Seedling</tissue>
    </source>
</reference>
<dbReference type="Proteomes" id="UP000251960">
    <property type="component" value="Chromosome 3"/>
</dbReference>
<name>A0A3L6FIT1_MAIZE</name>
<dbReference type="EMBL" id="NCVQ01000004">
    <property type="protein sequence ID" value="PWZ31577.1"/>
    <property type="molecule type" value="Genomic_DNA"/>
</dbReference>
<organism evidence="1">
    <name type="scientific">Zea mays</name>
    <name type="common">Maize</name>
    <dbReference type="NCBI Taxonomy" id="4577"/>
    <lineage>
        <taxon>Eukaryota</taxon>
        <taxon>Viridiplantae</taxon>
        <taxon>Streptophyta</taxon>
        <taxon>Embryophyta</taxon>
        <taxon>Tracheophyta</taxon>
        <taxon>Spermatophyta</taxon>
        <taxon>Magnoliopsida</taxon>
        <taxon>Liliopsida</taxon>
        <taxon>Poales</taxon>
        <taxon>Poaceae</taxon>
        <taxon>PACMAD clade</taxon>
        <taxon>Panicoideae</taxon>
        <taxon>Andropogonodae</taxon>
        <taxon>Andropogoneae</taxon>
        <taxon>Tripsacinae</taxon>
        <taxon>Zea</taxon>
    </lineage>
</organism>
<sequence>MESVISDYRYIDGINIAHGGHTNVTLFRYGEGSVNRKRKLEETWTLEEADFSVQCARPHHGLLSAAGRPQGGRRSE</sequence>
<dbReference type="PANTHER" id="PTHR31300">
    <property type="entry name" value="LIPASE"/>
    <property type="match status" value="1"/>
</dbReference>
<dbReference type="InterPro" id="IPR006873">
    <property type="entry name" value="DUF620"/>
</dbReference>
<dbReference type="PANTHER" id="PTHR31300:SF9">
    <property type="entry name" value="SPINDLE ASSEMBLY ABNORMAL PROTEIN (DUF620)"/>
    <property type="match status" value="1"/>
</dbReference>
<dbReference type="Pfam" id="PF04788">
    <property type="entry name" value="DUF620"/>
    <property type="match status" value="1"/>
</dbReference>
<protein>
    <submittedName>
        <fullName evidence="1">Uncharacterized protein</fullName>
    </submittedName>
</protein>
<proteinExistence type="predicted"/>